<evidence type="ECO:0000313" key="3">
    <source>
        <dbReference type="Proteomes" id="UP000831966"/>
    </source>
</evidence>
<dbReference type="Proteomes" id="UP000831966">
    <property type="component" value="Segment"/>
</dbReference>
<feature type="region of interest" description="Disordered" evidence="1">
    <location>
        <begin position="132"/>
        <end position="152"/>
    </location>
</feature>
<evidence type="ECO:0000313" key="2">
    <source>
        <dbReference type="EMBL" id="QGY72564.1"/>
    </source>
</evidence>
<feature type="region of interest" description="Disordered" evidence="1">
    <location>
        <begin position="1"/>
        <end position="33"/>
    </location>
</feature>
<dbReference type="EMBL" id="MN532621">
    <property type="protein sequence ID" value="QGY72564.1"/>
    <property type="molecule type" value="Genomic_RNA"/>
</dbReference>
<feature type="compositionally biased region" description="Polar residues" evidence="1">
    <location>
        <begin position="1"/>
        <end position="11"/>
    </location>
</feature>
<sequence>MSTDASSQQAPCQVGTPVKGTKTPLKTTSGGGGRTVRCSCAKSSHLIKEAIARGLSLIRARFNLAVGELPDLRPEQLSQYLLFLLGGRDRRPLPFPRRQTGWSSEGFPILSRLGRSERWMLAQSCASMKRNIPDRPCRAHPPPSSRASWMDNQCPEVPPVSHPDYLRFARKEARRIFQFGWDSTYESFCHSFAPKSSQRADRSNASLSWSKTLRWLKFQSALLGGRLPPLKGFDFRYAEVPTAGKTRPMGIPTQDWDLLGPLHKTMYQHLSTKEWLMVGPPTASRIASVSSHPYLTSVDLVKATDGLRLDVAEAILGVALSKATVVPGPIRHLAALSIRPTMEGIEVTHGQMMGTYLSFPLLCLQSYIAARWATRHQCANYLVNGDDTFISSSLRFVEKGDYPEGTVLNDSKTIRSLNVAELNSTTFLKVGHRWKEVVNLRRGCCPATLDGVRHAAVACRKAGDAWVTAFYKSRLDYRWRLLPDLHGFSRTNKWVFFRQQKLLASGKYYKEDKRIAAEHRYRLVDRREITEDEQIAFRIDLFEKGRETEKRVEYEASIRDVRKKWTKETPAVSRQTFAGKNLECRRAFGMGLSYDPAVERFLEKKGRSVKVEYSCVPLDYEGRETRSSLETDADGERWLPDPTRLW</sequence>
<organism evidence="2 3">
    <name type="scientific">Plasmopara viticola lesion associated ourmia-like virus 34</name>
    <dbReference type="NCBI Taxonomy" id="2686503"/>
    <lineage>
        <taxon>Viruses</taxon>
        <taxon>Riboviria</taxon>
        <taxon>Orthornavirae</taxon>
        <taxon>Lenarviricota</taxon>
        <taxon>Miaviricetes</taxon>
        <taxon>Ourlivirales</taxon>
        <taxon>Botourmiaviridae</taxon>
        <taxon>Betascleroulivirus</taxon>
        <taxon>Betascleroulivirus alphaplasmoparae</taxon>
    </lineage>
</organism>
<keyword evidence="3" id="KW-1185">Reference proteome</keyword>
<proteinExistence type="predicted"/>
<protein>
    <submittedName>
        <fullName evidence="2">RNA dependent RNA polymerase</fullName>
    </submittedName>
</protein>
<feature type="compositionally biased region" description="Basic and acidic residues" evidence="1">
    <location>
        <begin position="626"/>
        <end position="639"/>
    </location>
</feature>
<evidence type="ECO:0000256" key="1">
    <source>
        <dbReference type="SAM" id="MobiDB-lite"/>
    </source>
</evidence>
<dbReference type="GeneID" id="80538731"/>
<reference evidence="2 3" key="1">
    <citation type="journal article" date="2020" name="Virus Evol.">
        <title>Analysis of the virome associated to grapevine downy mildew lesions reveals new mycovirus lineages.</title>
        <authorList>
            <person name="Chiapello M."/>
            <person name="Rodriguez-Romero J."/>
            <person name="Ayllon M.A."/>
            <person name="Turina M."/>
        </authorList>
    </citation>
    <scope>NUCLEOTIDE SEQUENCE [LARGE SCALE GENOMIC DNA]</scope>
    <source>
        <strain evidence="2">DMG-A_34896</strain>
    </source>
</reference>
<accession>A0ABX6FJN8</accession>
<dbReference type="RefSeq" id="YP_010800229.1">
    <property type="nucleotide sequence ID" value="NC_076764.1"/>
</dbReference>
<name>A0ABX6FJN8_9VIRU</name>
<feature type="region of interest" description="Disordered" evidence="1">
    <location>
        <begin position="626"/>
        <end position="646"/>
    </location>
</feature>